<keyword evidence="2" id="KW-1185">Reference proteome</keyword>
<evidence type="ECO:0000313" key="2">
    <source>
        <dbReference type="Proteomes" id="UP000005953"/>
    </source>
</evidence>
<organism evidence="1 2">
    <name type="scientific">Reinekea blandensis MED297</name>
    <dbReference type="NCBI Taxonomy" id="314283"/>
    <lineage>
        <taxon>Bacteria</taxon>
        <taxon>Pseudomonadati</taxon>
        <taxon>Pseudomonadota</taxon>
        <taxon>Gammaproteobacteria</taxon>
        <taxon>Oceanospirillales</taxon>
        <taxon>Saccharospirillaceae</taxon>
        <taxon>Reinekea</taxon>
    </lineage>
</organism>
<protein>
    <submittedName>
        <fullName evidence="1">Uncharacterized protein</fullName>
    </submittedName>
</protein>
<proteinExistence type="predicted"/>
<dbReference type="AlphaFoldDB" id="A4BEH2"/>
<dbReference type="STRING" id="314283.MED297_02227"/>
<name>A4BEH2_9GAMM</name>
<evidence type="ECO:0000313" key="1">
    <source>
        <dbReference type="EMBL" id="EAR09399.1"/>
    </source>
</evidence>
<sequence length="52" mass="5953">MNFILISKIVQRSEKAVAEPQTLVNYKMAMSVLALVAERDIKKTTTRKMDKL</sequence>
<gene>
    <name evidence="1" type="ORF">MED297_02227</name>
</gene>
<comment type="caution">
    <text evidence="1">The sequence shown here is derived from an EMBL/GenBank/DDBJ whole genome shotgun (WGS) entry which is preliminary data.</text>
</comment>
<accession>A4BEH2</accession>
<dbReference type="HOGENOM" id="CLU_3083957_0_0_6"/>
<dbReference type="RefSeq" id="WP_008047012.1">
    <property type="nucleotide sequence ID" value="NZ_CH724153.1"/>
</dbReference>
<reference evidence="1 2" key="1">
    <citation type="submission" date="2006-02" db="EMBL/GenBank/DDBJ databases">
        <authorList>
            <person name="Pinhassi J."/>
            <person name="Pedros-Alio C."/>
            <person name="Ferriera S."/>
            <person name="Johnson J."/>
            <person name="Kravitz S."/>
            <person name="Halpern A."/>
            <person name="Remington K."/>
            <person name="Beeson K."/>
            <person name="Tran B."/>
            <person name="Rogers Y.-H."/>
            <person name="Friedman R."/>
            <person name="Venter J.C."/>
        </authorList>
    </citation>
    <scope>NUCLEOTIDE SEQUENCE [LARGE SCALE GENOMIC DNA]</scope>
    <source>
        <strain evidence="1 2">MED297</strain>
    </source>
</reference>
<dbReference type="Proteomes" id="UP000005953">
    <property type="component" value="Unassembled WGS sequence"/>
</dbReference>
<dbReference type="EMBL" id="AAOE01000010">
    <property type="protein sequence ID" value="EAR09399.1"/>
    <property type="molecule type" value="Genomic_DNA"/>
</dbReference>